<dbReference type="Gene3D" id="1.10.606.20">
    <property type="match status" value="1"/>
</dbReference>
<dbReference type="AlphaFoldDB" id="H8KQ71"/>
<accession>H8KQ71</accession>
<dbReference type="RefSeq" id="WP_014679593.1">
    <property type="nucleotide sequence ID" value="NC_017770.1"/>
</dbReference>
<dbReference type="HOGENOM" id="CLU_020920_2_1_10"/>
<evidence type="ECO:0000313" key="2">
    <source>
        <dbReference type="Proteomes" id="UP000007590"/>
    </source>
</evidence>
<dbReference type="PANTHER" id="PTHR34599:SF1">
    <property type="entry name" value="PHOSPHATIDIC ACID PHOSPHATASE TYPE 2_HALOPEROXIDASE DOMAIN-CONTAINING PROTEIN"/>
    <property type="match status" value="1"/>
</dbReference>
<proteinExistence type="predicted"/>
<dbReference type="PANTHER" id="PTHR34599">
    <property type="entry name" value="PEROXIDASE-RELATED"/>
    <property type="match status" value="1"/>
</dbReference>
<dbReference type="PROSITE" id="PS51257">
    <property type="entry name" value="PROKAR_LIPOPROTEIN"/>
    <property type="match status" value="1"/>
</dbReference>
<dbReference type="Proteomes" id="UP000007590">
    <property type="component" value="Chromosome"/>
</dbReference>
<name>H8KQ71_SOLCM</name>
<dbReference type="InterPro" id="IPR036938">
    <property type="entry name" value="PAP2/HPO_sf"/>
</dbReference>
<sequence length="445" mass="48976">MKFTSLRVYFFVFIFLLVVQSCKKDEGGNPGPVKIDASQWGSFVPVSWYNMELKLLKETPGFTPPIAARAIAYTGITLHETVVRGMENGTSLSGQLDGLAYLPSHEENLRYNWAIAANAAMADVIRSLFGNASQEHLDMIDALETENLLELSTTDFSQEEIDRSIQFGKLMANAIYLWGASDGGQGAYLNNFPINYTPPQGAGLWIPTPPLFQSAMLPYWGKNRYLIKANKQVAGQIAAAPAFSATSGSAFYQSADAVYQKGNTLTSEETIIARYWADGTGTFTPPGHMIAITSQLIKDNNLSLDKASQLFAKVGIALNDAGILCWQVKYRDNLIRPVSYIQRYIDSNWMPLIGTPPFPSYFSENASFTSATSILLADYFGESYAFTDNQKIDDGFSPRSFTSFNSMADEAAISRVYGGIHYQFDSEIGKSGGLAIANKVLELKY</sequence>
<dbReference type="STRING" id="929556.Solca_1277"/>
<dbReference type="eggNOG" id="COG0671">
    <property type="taxonomic scope" value="Bacteria"/>
</dbReference>
<dbReference type="EMBL" id="CP003349">
    <property type="protein sequence ID" value="AFD06366.1"/>
    <property type="molecule type" value="Genomic_DNA"/>
</dbReference>
<dbReference type="SUPFAM" id="SSF48317">
    <property type="entry name" value="Acid phosphatase/Vanadium-dependent haloperoxidase"/>
    <property type="match status" value="1"/>
</dbReference>
<reference evidence="1" key="1">
    <citation type="submission" date="2012-02" db="EMBL/GenBank/DDBJ databases">
        <title>The complete genome of Solitalea canadensis DSM 3403.</title>
        <authorList>
            <consortium name="US DOE Joint Genome Institute (JGI-PGF)"/>
            <person name="Lucas S."/>
            <person name="Copeland A."/>
            <person name="Lapidus A."/>
            <person name="Glavina del Rio T."/>
            <person name="Dalin E."/>
            <person name="Tice H."/>
            <person name="Bruce D."/>
            <person name="Goodwin L."/>
            <person name="Pitluck S."/>
            <person name="Peters L."/>
            <person name="Ovchinnikova G."/>
            <person name="Lu M."/>
            <person name="Kyrpides N."/>
            <person name="Mavromatis K."/>
            <person name="Ivanova N."/>
            <person name="Brettin T."/>
            <person name="Detter J.C."/>
            <person name="Han C."/>
            <person name="Larimer F."/>
            <person name="Land M."/>
            <person name="Hauser L."/>
            <person name="Markowitz V."/>
            <person name="Cheng J.-F."/>
            <person name="Hugenholtz P."/>
            <person name="Woyke T."/>
            <person name="Wu D."/>
            <person name="Spring S."/>
            <person name="Schroeder M."/>
            <person name="Kopitz M."/>
            <person name="Brambilla E."/>
            <person name="Klenk H.-P."/>
            <person name="Eisen J.A."/>
        </authorList>
    </citation>
    <scope>NUCLEOTIDE SEQUENCE</scope>
    <source>
        <strain evidence="1">DSM 3403</strain>
    </source>
</reference>
<evidence type="ECO:0000313" key="1">
    <source>
        <dbReference type="EMBL" id="AFD06366.1"/>
    </source>
</evidence>
<gene>
    <name evidence="1" type="ordered locus">Solca_1277</name>
</gene>
<protein>
    <submittedName>
        <fullName evidence="1">PAP2 superfamily protein</fullName>
    </submittedName>
</protein>
<keyword evidence="2" id="KW-1185">Reference proteome</keyword>
<dbReference type="OrthoDB" id="9780455at2"/>
<dbReference type="CDD" id="cd03398">
    <property type="entry name" value="PAP2_haloperoxidase"/>
    <property type="match status" value="1"/>
</dbReference>
<organism evidence="1 2">
    <name type="scientific">Solitalea canadensis (strain ATCC 29591 / DSM 3403 / JCM 21819 / LMG 8368 / NBRC 15130 / NCIMB 12057 / USAM 9D)</name>
    <name type="common">Flexibacter canadensis</name>
    <dbReference type="NCBI Taxonomy" id="929556"/>
    <lineage>
        <taxon>Bacteria</taxon>
        <taxon>Pseudomonadati</taxon>
        <taxon>Bacteroidota</taxon>
        <taxon>Sphingobacteriia</taxon>
        <taxon>Sphingobacteriales</taxon>
        <taxon>Sphingobacteriaceae</taxon>
        <taxon>Solitalea</taxon>
    </lineage>
</organism>
<dbReference type="InterPro" id="IPR052559">
    <property type="entry name" value="V-haloperoxidase"/>
</dbReference>
<dbReference type="KEGG" id="scn:Solca_1277"/>